<protein>
    <recommendedName>
        <fullName evidence="4">Translation initiation factor 2</fullName>
    </recommendedName>
</protein>
<sequence length="471" mass="50715">MGMDIISIGRREKGEGRREKGEGRREKGEGRREKEVFGLSEDTLKHDGRLIPAAIGLSHAEQLDRLAEGCKDALPIAFIAGDPCYDRLLASAPRRLDHRHALGLVPGQRLITVNSTWREESLFGLDLALVPRLMARLPYDEFRVALVLHPNAWAAHGRAQIELWIDDALRAGLILVPPDEGWRAAVIAADHVISDHGSVGVYAAAVGRPVLLDPAGREAIDPESGLGRLFEAARELDPETPIRPQLREAERRVARTHATATAWVSSAPGESLRLIRDVAYRIMGTAPPTVEPPLLAAPALEIPGAPGPSCWVHVEQWGGHPGDLAVRRVPAAVAGFAPSAARAPLGVLIANGAEDDHRIAGMADIMSRHRSELPADEETWSADTFRHRPGARLTVVHDDAGASVRTRDGDRIRIDLDPVGHPASAELLCTVLAERMATGAPTPEAVAALSPLRVRVADDHTVEAAFLVTTG</sequence>
<evidence type="ECO:0008006" key="4">
    <source>
        <dbReference type="Google" id="ProtNLM"/>
    </source>
</evidence>
<dbReference type="Proteomes" id="UP001595847">
    <property type="component" value="Unassembled WGS sequence"/>
</dbReference>
<reference evidence="3" key="1">
    <citation type="journal article" date="2019" name="Int. J. Syst. Evol. Microbiol.">
        <title>The Global Catalogue of Microorganisms (GCM) 10K type strain sequencing project: providing services to taxonomists for standard genome sequencing and annotation.</title>
        <authorList>
            <consortium name="The Broad Institute Genomics Platform"/>
            <consortium name="The Broad Institute Genome Sequencing Center for Infectious Disease"/>
            <person name="Wu L."/>
            <person name="Ma J."/>
        </authorList>
    </citation>
    <scope>NUCLEOTIDE SEQUENCE [LARGE SCALE GENOMIC DNA]</scope>
    <source>
        <strain evidence="3">TBRC 1826</strain>
    </source>
</reference>
<evidence type="ECO:0000313" key="3">
    <source>
        <dbReference type="Proteomes" id="UP001595847"/>
    </source>
</evidence>
<dbReference type="EMBL" id="JBHSBH010000012">
    <property type="protein sequence ID" value="MFC3998218.1"/>
    <property type="molecule type" value="Genomic_DNA"/>
</dbReference>
<dbReference type="InterPro" id="IPR043148">
    <property type="entry name" value="TagF_C"/>
</dbReference>
<comment type="caution">
    <text evidence="2">The sequence shown here is derived from an EMBL/GenBank/DDBJ whole genome shotgun (WGS) entry which is preliminary data.</text>
</comment>
<dbReference type="RefSeq" id="WP_378535847.1">
    <property type="nucleotide sequence ID" value="NZ_JBHSBH010000012.1"/>
</dbReference>
<feature type="compositionally biased region" description="Basic and acidic residues" evidence="1">
    <location>
        <begin position="9"/>
        <end position="33"/>
    </location>
</feature>
<accession>A0ABV8FT16</accession>
<evidence type="ECO:0000313" key="2">
    <source>
        <dbReference type="EMBL" id="MFC3998218.1"/>
    </source>
</evidence>
<proteinExistence type="predicted"/>
<keyword evidence="3" id="KW-1185">Reference proteome</keyword>
<feature type="region of interest" description="Disordered" evidence="1">
    <location>
        <begin position="1"/>
        <end position="33"/>
    </location>
</feature>
<dbReference type="SUPFAM" id="SSF53756">
    <property type="entry name" value="UDP-Glycosyltransferase/glycogen phosphorylase"/>
    <property type="match status" value="1"/>
</dbReference>
<name>A0ABV8FT16_9ACTN</name>
<dbReference type="Gene3D" id="3.40.50.12580">
    <property type="match status" value="1"/>
</dbReference>
<gene>
    <name evidence="2" type="ORF">ACFOVU_19995</name>
</gene>
<organism evidence="2 3">
    <name type="scientific">Nocardiopsis sediminis</name>
    <dbReference type="NCBI Taxonomy" id="1778267"/>
    <lineage>
        <taxon>Bacteria</taxon>
        <taxon>Bacillati</taxon>
        <taxon>Actinomycetota</taxon>
        <taxon>Actinomycetes</taxon>
        <taxon>Streptosporangiales</taxon>
        <taxon>Nocardiopsidaceae</taxon>
        <taxon>Nocardiopsis</taxon>
    </lineage>
</organism>
<evidence type="ECO:0000256" key="1">
    <source>
        <dbReference type="SAM" id="MobiDB-lite"/>
    </source>
</evidence>